<dbReference type="AlphaFoldDB" id="V9EBG9"/>
<feature type="compositionally biased region" description="Low complexity" evidence="1">
    <location>
        <begin position="607"/>
        <end position="622"/>
    </location>
</feature>
<dbReference type="GO" id="GO:0035091">
    <property type="term" value="F:phosphatidylinositol binding"/>
    <property type="evidence" value="ECO:0007669"/>
    <property type="project" value="InterPro"/>
</dbReference>
<dbReference type="OrthoDB" id="79524at2759"/>
<feature type="compositionally biased region" description="Low complexity" evidence="1">
    <location>
        <begin position="9"/>
        <end position="22"/>
    </location>
</feature>
<evidence type="ECO:0000256" key="1">
    <source>
        <dbReference type="SAM" id="MobiDB-lite"/>
    </source>
</evidence>
<evidence type="ECO:0000313" key="4">
    <source>
        <dbReference type="Proteomes" id="UP000018721"/>
    </source>
</evidence>
<dbReference type="Gene3D" id="3.30.1520.10">
    <property type="entry name" value="Phox-like domain"/>
    <property type="match status" value="1"/>
</dbReference>
<protein>
    <recommendedName>
        <fullName evidence="2">PX domain-containing protein</fullName>
    </recommendedName>
</protein>
<keyword evidence="4" id="KW-1185">Reference proteome</keyword>
<dbReference type="EMBL" id="ANIZ01003038">
    <property type="protein sequence ID" value="ETI36444.1"/>
    <property type="molecule type" value="Genomic_DNA"/>
</dbReference>
<dbReference type="Pfam" id="PF00787">
    <property type="entry name" value="PX"/>
    <property type="match status" value="1"/>
</dbReference>
<feature type="compositionally biased region" description="Basic residues" evidence="1">
    <location>
        <begin position="670"/>
        <end position="684"/>
    </location>
</feature>
<feature type="compositionally biased region" description="Basic residues" evidence="1">
    <location>
        <begin position="722"/>
        <end position="738"/>
    </location>
</feature>
<dbReference type="InterPro" id="IPR036871">
    <property type="entry name" value="PX_dom_sf"/>
</dbReference>
<feature type="compositionally biased region" description="Polar residues" evidence="1">
    <location>
        <begin position="422"/>
        <end position="434"/>
    </location>
</feature>
<feature type="region of interest" description="Disordered" evidence="1">
    <location>
        <begin position="1"/>
        <end position="59"/>
    </location>
</feature>
<name>V9EBG9_PHYNI</name>
<feature type="compositionally biased region" description="Polar residues" evidence="1">
    <location>
        <begin position="550"/>
        <end position="559"/>
    </location>
</feature>
<feature type="region of interest" description="Disordered" evidence="1">
    <location>
        <begin position="508"/>
        <end position="738"/>
    </location>
</feature>
<comment type="caution">
    <text evidence="3">The sequence shown here is derived from an EMBL/GenBank/DDBJ whole genome shotgun (WGS) entry which is preliminary data.</text>
</comment>
<feature type="compositionally biased region" description="Polar residues" evidence="1">
    <location>
        <begin position="520"/>
        <end position="529"/>
    </location>
</feature>
<feature type="region of interest" description="Disordered" evidence="1">
    <location>
        <begin position="139"/>
        <end position="176"/>
    </location>
</feature>
<feature type="domain" description="PX" evidence="2">
    <location>
        <begin position="884"/>
        <end position="1012"/>
    </location>
</feature>
<dbReference type="Proteomes" id="UP000018721">
    <property type="component" value="Unassembled WGS sequence"/>
</dbReference>
<dbReference type="CDD" id="cd06093">
    <property type="entry name" value="PX_domain"/>
    <property type="match status" value="1"/>
</dbReference>
<dbReference type="InterPro" id="IPR001683">
    <property type="entry name" value="PX_dom"/>
</dbReference>
<dbReference type="SUPFAM" id="SSF64268">
    <property type="entry name" value="PX domain"/>
    <property type="match status" value="1"/>
</dbReference>
<feature type="compositionally biased region" description="Polar residues" evidence="1">
    <location>
        <begin position="649"/>
        <end position="666"/>
    </location>
</feature>
<gene>
    <name evidence="3" type="ORF">F443_17463</name>
</gene>
<evidence type="ECO:0000259" key="2">
    <source>
        <dbReference type="PROSITE" id="PS50195"/>
    </source>
</evidence>
<dbReference type="eggNOG" id="ENOG502S2CF">
    <property type="taxonomic scope" value="Eukaryota"/>
</dbReference>
<dbReference type="InterPro" id="IPR023393">
    <property type="entry name" value="START-like_dom_sf"/>
</dbReference>
<proteinExistence type="predicted"/>
<feature type="compositionally biased region" description="Polar residues" evidence="1">
    <location>
        <begin position="592"/>
        <end position="606"/>
    </location>
</feature>
<evidence type="ECO:0000313" key="3">
    <source>
        <dbReference type="EMBL" id="ETI36444.1"/>
    </source>
</evidence>
<dbReference type="PROSITE" id="PS50195">
    <property type="entry name" value="PX"/>
    <property type="match status" value="1"/>
</dbReference>
<feature type="compositionally biased region" description="Polar residues" evidence="1">
    <location>
        <begin position="25"/>
        <end position="50"/>
    </location>
</feature>
<organism evidence="3 4">
    <name type="scientific">Phytophthora nicotianae P1569</name>
    <dbReference type="NCBI Taxonomy" id="1317065"/>
    <lineage>
        <taxon>Eukaryota</taxon>
        <taxon>Sar</taxon>
        <taxon>Stramenopiles</taxon>
        <taxon>Oomycota</taxon>
        <taxon>Peronosporomycetes</taxon>
        <taxon>Peronosporales</taxon>
        <taxon>Peronosporaceae</taxon>
        <taxon>Phytophthora</taxon>
    </lineage>
</organism>
<feature type="region of interest" description="Disordered" evidence="1">
    <location>
        <begin position="422"/>
        <end position="451"/>
    </location>
</feature>
<accession>V9EBG9</accession>
<reference evidence="3 4" key="1">
    <citation type="submission" date="2013-11" db="EMBL/GenBank/DDBJ databases">
        <title>The Genome Sequence of Phytophthora parasitica P1569.</title>
        <authorList>
            <consortium name="The Broad Institute Genomics Platform"/>
            <person name="Russ C."/>
            <person name="Tyler B."/>
            <person name="Panabieres F."/>
            <person name="Shan W."/>
            <person name="Tripathy S."/>
            <person name="Grunwald N."/>
            <person name="Machado M."/>
            <person name="Johnson C.S."/>
            <person name="Arredondo F."/>
            <person name="Hong C."/>
            <person name="Coffey M."/>
            <person name="Young S.K."/>
            <person name="Zeng Q."/>
            <person name="Gargeya S."/>
            <person name="Fitzgerald M."/>
            <person name="Abouelleil A."/>
            <person name="Alvarado L."/>
            <person name="Chapman S.B."/>
            <person name="Gainer-Dewar J."/>
            <person name="Goldberg J."/>
            <person name="Griggs A."/>
            <person name="Gujja S."/>
            <person name="Hansen M."/>
            <person name="Howarth C."/>
            <person name="Imamovic A."/>
            <person name="Ireland A."/>
            <person name="Larimer J."/>
            <person name="McCowan C."/>
            <person name="Murphy C."/>
            <person name="Pearson M."/>
            <person name="Poon T.W."/>
            <person name="Priest M."/>
            <person name="Roberts A."/>
            <person name="Saif S."/>
            <person name="Shea T."/>
            <person name="Sykes S."/>
            <person name="Wortman J."/>
            <person name="Nusbaum C."/>
            <person name="Birren B."/>
        </authorList>
    </citation>
    <scope>NUCLEOTIDE SEQUENCE [LARGE SCALE GENOMIC DNA]</scope>
    <source>
        <strain evidence="3 4">P1569</strain>
    </source>
</reference>
<dbReference type="Gene3D" id="3.30.530.20">
    <property type="match status" value="1"/>
</dbReference>
<dbReference type="HOGENOM" id="CLU_265145_0_0_1"/>
<sequence length="1258" mass="139336">MTGSLVAQLPLASPSPVRPVAPSYSVDSFSEFSTRTVNHASCPPSATSGPRSARAKEEDEEIFRDLFAGENEATADDRAPIGYKALFFIPQKPGAQRTPSSTGNSNLRQHLVPVKLAPAQLGLAPPFIPRLKLEELVNARPDDDDDDDNNDSRRTSLRGSELEQVTDDMPNGDNTVSTAAQVLPWDHKLCSSLEFTSSNQRSNNNDKREHETLRFLEKLDLNAVLHTPRPDIPSFYPGLAMVSTLTFRESKAPACSAKPTENYSILENERICEAKQRNDVVLKEPVKASRVDRVISRLAHMKSTYGTAPIVRKARRETINRLANPISGHSSTLQALSPKQREKREAALTNRAPLSPISAAIAVSCRRSASTKKVKTPGTLLDGIDQRIGDCEIPVPTQATAKRKIVKQQDPLLHKRRTITNPSVGVHGSMTNGFTKRKSKTAQGSRSLDARKEALKKKFQSGSDRTKCDGIRKIGGSTFLTQRDDEEGVELIEDFIARNRGAAQASLTFRSGTKRHTAPNLPTRNSATGRSRPRPPQTHVGVTARKNSYRGRSSQTSRGLGSLCISTDRKIEKPRAPVNSTREPAKLFQQPRRPQTWQAGSTIDLNGSSTRSLTGRSTTSSGVTNPRRLKVQPPTQKLLPRATKDPPSAATTLLMGSSVLESSTNDVKCARRGSKKVLMRKSTRSSRGTTTLFEKQLEQPKRSSTTGRLNKEKKPPVPRQPRAGRRSTSRAQRSNRHKRYISIFSRMEAGLPTSDQASRVGPTVICRDCRARLSVEESEEHDCSTAPPSPTKLMLLRTAAKATSLLGAVLEKSPAKSIVEANTAIDNSAQTLEISDKQQDAELQRSVSVSETRAPFPPSVSFPPPAMKLPTVDQPRRHSLGSPGHNALLQCNVRDVRITADQVAVYSLATHVPSLTNAEITVERRFREFYVFALQVCAMFPTSGLWNMFPPKTYCTLRRQNTLTDGFLHRRRSGLEEFLHCTLEKMVLGGEAQGTIAQWYLLRLFLNLPPALAAAAPSKDRSLTAALYELKKHARQYSGWAVNRKPGPCDTVFEKVADGFHMIKRVTTCHFPARAVFDMVMNRSVDDEMPGVSWAPFVESEEVFSRESEYTWTVRTIFKDSSWGRGKLQMISRKTWRVDESGTIAIVMIPADAAAWEDPRVVGSNQGTRVDCILGGWLITPTPWEGSCSVTWLMQVNFGQCDPRAEFTGNQSRFASFLDRRCLHAWADEIIHLIQALERVYDPEHYRHQGPLLLGPNV</sequence>
<dbReference type="SUPFAM" id="SSF55961">
    <property type="entry name" value="Bet v1-like"/>
    <property type="match status" value="1"/>
</dbReference>